<reference evidence="7 8" key="1">
    <citation type="submission" date="2017-02" db="EMBL/GenBank/DDBJ databases">
        <authorList>
            <person name="Dridi B."/>
        </authorList>
    </citation>
    <scope>NUCLEOTIDE SEQUENCE [LARGE SCALE GENOMIC DNA]</scope>
    <source>
        <strain evidence="7 8">JB380</strain>
    </source>
</reference>
<comment type="caution">
    <text evidence="7">The sequence shown here is derived from an EMBL/GenBank/DDBJ whole genome shotgun (WGS) entry which is preliminary data.</text>
</comment>
<keyword evidence="4" id="KW-0804">Transcription</keyword>
<dbReference type="InterPro" id="IPR036388">
    <property type="entry name" value="WH-like_DNA-bd_sf"/>
</dbReference>
<dbReference type="Pfam" id="PF04198">
    <property type="entry name" value="Sugar-bind"/>
    <property type="match status" value="1"/>
</dbReference>
<sequence>MVIVTLSIKAGRQPMDKFEVKLDQAARAAWMSYVGGLTQDEIASQLGVSRPGVQRLLAFARQEGLVKVHIDHPISSCMTLGHTLREHFGLTFCDVVPAETASSESVTHYLGVAGAERIGKLVERSEPLTLSLGSGRSVRAAVEALDRTERPQHRFVSLVGNVARDGSANRYDAVMLLADKTGGERFLLPAPVVAESIDEKNAMLSQRLFQAIANVARTSEAAFIGVGRIDRQATLFQDHFISERELDELLGLEAVGELLGWPLNSQGEVIDCSITRRVTSLPLEHFGKHLMVAIAGGYDKALGIHAALKGGWLKGLITDEVAARRIVERLPSRQA</sequence>
<dbReference type="GO" id="GO:0016987">
    <property type="term" value="F:sigma factor activity"/>
    <property type="evidence" value="ECO:0007669"/>
    <property type="project" value="InterPro"/>
</dbReference>
<gene>
    <name evidence="7" type="ORF">CZ787_18300</name>
</gene>
<name>A0A1R4I5F4_9GAMM</name>
<evidence type="ECO:0000256" key="4">
    <source>
        <dbReference type="ARBA" id="ARBA00023163"/>
    </source>
</evidence>
<dbReference type="SUPFAM" id="SSF100950">
    <property type="entry name" value="NagB/RpiA/CoA transferase-like"/>
    <property type="match status" value="1"/>
</dbReference>
<dbReference type="InterPro" id="IPR051054">
    <property type="entry name" value="SorC_transcr_regulators"/>
</dbReference>
<proteinExistence type="inferred from homology"/>
<dbReference type="GO" id="GO:0006352">
    <property type="term" value="P:DNA-templated transcription initiation"/>
    <property type="evidence" value="ECO:0007669"/>
    <property type="project" value="InterPro"/>
</dbReference>
<keyword evidence="3" id="KW-0238">DNA-binding</keyword>
<dbReference type="GO" id="GO:0003677">
    <property type="term" value="F:DNA binding"/>
    <property type="evidence" value="ECO:0007669"/>
    <property type="project" value="UniProtKB-KW"/>
</dbReference>
<evidence type="ECO:0000259" key="6">
    <source>
        <dbReference type="Pfam" id="PF08281"/>
    </source>
</evidence>
<evidence type="ECO:0000256" key="2">
    <source>
        <dbReference type="ARBA" id="ARBA00023015"/>
    </source>
</evidence>
<accession>A0A1R4I5F4</accession>
<dbReference type="PANTHER" id="PTHR34294:SF1">
    <property type="entry name" value="TRANSCRIPTIONAL REGULATOR LSRR"/>
    <property type="match status" value="1"/>
</dbReference>
<dbReference type="Pfam" id="PF08281">
    <property type="entry name" value="Sigma70_r4_2"/>
    <property type="match status" value="1"/>
</dbReference>
<organism evidence="7 8">
    <name type="scientific">Halomonas citrativorans</name>
    <dbReference type="NCBI Taxonomy" id="2742612"/>
    <lineage>
        <taxon>Bacteria</taxon>
        <taxon>Pseudomonadati</taxon>
        <taxon>Pseudomonadota</taxon>
        <taxon>Gammaproteobacteria</taxon>
        <taxon>Oceanospirillales</taxon>
        <taxon>Halomonadaceae</taxon>
        <taxon>Halomonas</taxon>
    </lineage>
</organism>
<keyword evidence="2" id="KW-0805">Transcription regulation</keyword>
<evidence type="ECO:0000259" key="5">
    <source>
        <dbReference type="Pfam" id="PF04198"/>
    </source>
</evidence>
<dbReference type="GO" id="GO:0030246">
    <property type="term" value="F:carbohydrate binding"/>
    <property type="evidence" value="ECO:0007669"/>
    <property type="project" value="InterPro"/>
</dbReference>
<dbReference type="InterPro" id="IPR037171">
    <property type="entry name" value="NagB/RpiA_transferase-like"/>
</dbReference>
<dbReference type="AlphaFoldDB" id="A0A1R4I5F4"/>
<evidence type="ECO:0000256" key="1">
    <source>
        <dbReference type="ARBA" id="ARBA00010466"/>
    </source>
</evidence>
<protein>
    <submittedName>
        <fullName evidence="7">Transcriptional regulator of mannitol utilization, DeoR family protein</fullName>
    </submittedName>
</protein>
<dbReference type="EMBL" id="FUKM01000061">
    <property type="protein sequence ID" value="SJN15067.1"/>
    <property type="molecule type" value="Genomic_DNA"/>
</dbReference>
<dbReference type="Proteomes" id="UP000196331">
    <property type="component" value="Unassembled WGS sequence"/>
</dbReference>
<dbReference type="InterPro" id="IPR007324">
    <property type="entry name" value="Sugar-bd_dom_put"/>
</dbReference>
<feature type="domain" description="RNA polymerase sigma factor 70 region 4 type 2" evidence="6">
    <location>
        <begin position="31"/>
        <end position="62"/>
    </location>
</feature>
<feature type="domain" description="Sugar-binding" evidence="5">
    <location>
        <begin position="73"/>
        <end position="327"/>
    </location>
</feature>
<evidence type="ECO:0000313" key="7">
    <source>
        <dbReference type="EMBL" id="SJN15067.1"/>
    </source>
</evidence>
<dbReference type="PANTHER" id="PTHR34294">
    <property type="entry name" value="TRANSCRIPTIONAL REGULATOR-RELATED"/>
    <property type="match status" value="1"/>
</dbReference>
<evidence type="ECO:0000256" key="3">
    <source>
        <dbReference type="ARBA" id="ARBA00023125"/>
    </source>
</evidence>
<evidence type="ECO:0000313" key="8">
    <source>
        <dbReference type="Proteomes" id="UP000196331"/>
    </source>
</evidence>
<dbReference type="InterPro" id="IPR013249">
    <property type="entry name" value="RNA_pol_sigma70_r4_t2"/>
</dbReference>
<dbReference type="Gene3D" id="1.10.10.10">
    <property type="entry name" value="Winged helix-like DNA-binding domain superfamily/Winged helix DNA-binding domain"/>
    <property type="match status" value="1"/>
</dbReference>
<comment type="similarity">
    <text evidence="1">Belongs to the SorC transcriptional regulatory family.</text>
</comment>
<dbReference type="Gene3D" id="3.40.50.1360">
    <property type="match status" value="1"/>
</dbReference>